<evidence type="ECO:0000256" key="1">
    <source>
        <dbReference type="ARBA" id="ARBA00023125"/>
    </source>
</evidence>
<dbReference type="InterPro" id="IPR001387">
    <property type="entry name" value="Cro/C1-type_HTH"/>
</dbReference>
<dbReference type="AlphaFoldDB" id="F8GWH1"/>
<accession>F8GWH1</accession>
<dbReference type="Gene3D" id="1.10.260.40">
    <property type="entry name" value="lambda repressor-like DNA-binding domains"/>
    <property type="match status" value="1"/>
</dbReference>
<dbReference type="RefSeq" id="WP_013959799.1">
    <property type="nucleotide sequence ID" value="NC_015727.1"/>
</dbReference>
<dbReference type="InterPro" id="IPR050807">
    <property type="entry name" value="TransReg_Diox_bact_type"/>
</dbReference>
<dbReference type="Proteomes" id="UP000006798">
    <property type="component" value="Plasmid pBB1"/>
</dbReference>
<feature type="compositionally biased region" description="Polar residues" evidence="2">
    <location>
        <begin position="83"/>
        <end position="93"/>
    </location>
</feature>
<dbReference type="SUPFAM" id="SSF47413">
    <property type="entry name" value="lambda repressor-like DNA-binding domains"/>
    <property type="match status" value="1"/>
</dbReference>
<keyword evidence="4" id="KW-0614">Plasmid</keyword>
<dbReference type="PANTHER" id="PTHR46797">
    <property type="entry name" value="HTH-TYPE TRANSCRIPTIONAL REGULATOR"/>
    <property type="match status" value="1"/>
</dbReference>
<dbReference type="GeneID" id="34312519"/>
<feature type="region of interest" description="Disordered" evidence="2">
    <location>
        <begin position="83"/>
        <end position="104"/>
    </location>
</feature>
<evidence type="ECO:0000313" key="4">
    <source>
        <dbReference type="EMBL" id="AEI82779.1"/>
    </source>
</evidence>
<dbReference type="SMART" id="SM00530">
    <property type="entry name" value="HTH_XRE"/>
    <property type="match status" value="1"/>
</dbReference>
<organism evidence="4 5">
    <name type="scientific">Cupriavidus necator (strain ATCC 43291 / DSM 13513 / CCUG 52238 / LMG 8453 / N-1)</name>
    <name type="common">Ralstonia eutropha</name>
    <dbReference type="NCBI Taxonomy" id="1042878"/>
    <lineage>
        <taxon>Bacteria</taxon>
        <taxon>Pseudomonadati</taxon>
        <taxon>Pseudomonadota</taxon>
        <taxon>Betaproteobacteria</taxon>
        <taxon>Burkholderiales</taxon>
        <taxon>Burkholderiaceae</taxon>
        <taxon>Cupriavidus</taxon>
    </lineage>
</organism>
<dbReference type="KEGG" id="cnc:CNE_BB1p13840"/>
<gene>
    <name evidence="4" type="ordered locus">CNE_BB1p13840</name>
</gene>
<keyword evidence="1" id="KW-0238">DNA-binding</keyword>
<dbReference type="GO" id="GO:0003677">
    <property type="term" value="F:DNA binding"/>
    <property type="evidence" value="ECO:0007669"/>
    <property type="project" value="UniProtKB-KW"/>
</dbReference>
<dbReference type="Pfam" id="PF01381">
    <property type="entry name" value="HTH_3"/>
    <property type="match status" value="1"/>
</dbReference>
<feature type="domain" description="HTH cro/C1-type" evidence="3">
    <location>
        <begin position="20"/>
        <end position="74"/>
    </location>
</feature>
<dbReference type="CDD" id="cd00093">
    <property type="entry name" value="HTH_XRE"/>
    <property type="match status" value="1"/>
</dbReference>
<sequence>MKGKGQHKRNPVATLLGQRLKACRIEAGKSQETLAFEALVDRTYISAMERGVANPSVETLANICYCLGITLAELFEPLTISLKPTGTRRSNTAEPEEIKRQRLR</sequence>
<name>F8GWH1_CUPNN</name>
<dbReference type="EMBL" id="CP002879">
    <property type="protein sequence ID" value="AEI82779.1"/>
    <property type="molecule type" value="Genomic_DNA"/>
</dbReference>
<proteinExistence type="predicted"/>
<dbReference type="PANTHER" id="PTHR46797:SF1">
    <property type="entry name" value="METHYLPHOSPHONATE SYNTHASE"/>
    <property type="match status" value="1"/>
</dbReference>
<geneLocation type="plasmid" evidence="4 5">
    <name>pBB1</name>
</geneLocation>
<dbReference type="PROSITE" id="PS50943">
    <property type="entry name" value="HTH_CROC1"/>
    <property type="match status" value="1"/>
</dbReference>
<evidence type="ECO:0000313" key="5">
    <source>
        <dbReference type="Proteomes" id="UP000006798"/>
    </source>
</evidence>
<dbReference type="GO" id="GO:0003700">
    <property type="term" value="F:DNA-binding transcription factor activity"/>
    <property type="evidence" value="ECO:0007669"/>
    <property type="project" value="TreeGrafter"/>
</dbReference>
<dbReference type="GO" id="GO:0005829">
    <property type="term" value="C:cytosol"/>
    <property type="evidence" value="ECO:0007669"/>
    <property type="project" value="TreeGrafter"/>
</dbReference>
<evidence type="ECO:0000259" key="3">
    <source>
        <dbReference type="PROSITE" id="PS50943"/>
    </source>
</evidence>
<evidence type="ECO:0000256" key="2">
    <source>
        <dbReference type="SAM" id="MobiDB-lite"/>
    </source>
</evidence>
<protein>
    <recommendedName>
        <fullName evidence="3">HTH cro/C1-type domain-containing protein</fullName>
    </recommendedName>
</protein>
<dbReference type="InterPro" id="IPR010982">
    <property type="entry name" value="Lambda_DNA-bd_dom_sf"/>
</dbReference>
<dbReference type="HOGENOM" id="CLU_066192_24_1_4"/>
<reference evidence="4 5" key="1">
    <citation type="journal article" date="2011" name="J. Bacteriol.">
        <title>Complete genome sequence of the type strain Cupriavidus necator N-1.</title>
        <authorList>
            <person name="Poehlein A."/>
            <person name="Kusian B."/>
            <person name="Friedrich B."/>
            <person name="Daniel R."/>
            <person name="Bowien B."/>
        </authorList>
    </citation>
    <scope>NUCLEOTIDE SEQUENCE [LARGE SCALE GENOMIC DNA]</scope>
    <source>
        <strain evidence="5">ATCC 43291 / DSM 13513 / CCUG 52238 / LMG 8453 / N-1</strain>
        <plasmid evidence="4 5">pBB1</plasmid>
    </source>
</reference>